<dbReference type="InterPro" id="IPR002668">
    <property type="entry name" value="CNT_N_dom"/>
</dbReference>
<feature type="transmembrane region" description="Helical" evidence="7">
    <location>
        <begin position="181"/>
        <end position="203"/>
    </location>
</feature>
<keyword evidence="3" id="KW-1003">Cell membrane</keyword>
<keyword evidence="6 7" id="KW-0472">Membrane</keyword>
<dbReference type="AlphaFoldDB" id="A0A1G4Q6F4"/>
<dbReference type="EMBL" id="FMTS01000001">
    <property type="protein sequence ID" value="SCW39928.1"/>
    <property type="molecule type" value="Genomic_DNA"/>
</dbReference>
<feature type="transmembrane region" description="Helical" evidence="7">
    <location>
        <begin position="215"/>
        <end position="234"/>
    </location>
</feature>
<keyword evidence="5 7" id="KW-1133">Transmembrane helix</keyword>
<dbReference type="PANTHER" id="PTHR10590">
    <property type="entry name" value="SODIUM/NUCLEOSIDE COTRANSPORTER"/>
    <property type="match status" value="1"/>
</dbReference>
<sequence length="428" mass="44864">MPFHYGLENLQSLAGIVVIILLCWGLSENRRKFPIRLTIGAIAIQVVLILALFAVPQSHVLLGGVANGMSALSDATDQGMQFVFGYMGGGDQPYPVTNSGALFVFALKVLPLILVISALSALLWHIGLLKIIIRGLGYIFEKTIGLGGATSLGVASGIFVGNVESMIIIKGYLDKLTRSELFVLVVIGMANVSGSTMVAYVLILQNVLPDAAGHILAAAVVSAPAGVLLARIIVPDLINHKVEKLDYGSELKYDSAIDAVSKGTVDGMTVAMNIAAILVVMVALAALANAILTVIPPIDGQPVTVERILGLIFTPLAWLIGVPWNEAAKGGEILGIKMVLTEFVAFLKLAAIPLADMTPRTRILLTYATCGFANIGSVGITVAGFGALMPDRRQEIISLIWKGLAAAFLATCLSAAIVGALPNAVYGL</sequence>
<dbReference type="OrthoDB" id="9766455at2"/>
<dbReference type="InterPro" id="IPR011642">
    <property type="entry name" value="Gate_dom"/>
</dbReference>
<name>A0A1G4Q6F4_9CAUL</name>
<dbReference type="STRING" id="260084.SAMN02927928_0940"/>
<protein>
    <submittedName>
        <fullName evidence="11">Concentrative nucleoside transporter, CNT family</fullName>
    </submittedName>
</protein>
<feature type="transmembrane region" description="Helical" evidence="7">
    <location>
        <begin position="101"/>
        <end position="124"/>
    </location>
</feature>
<feature type="domain" description="Nucleoside transporter/FeoB GTPase Gate" evidence="10">
    <location>
        <begin position="106"/>
        <end position="204"/>
    </location>
</feature>
<dbReference type="InterPro" id="IPR008276">
    <property type="entry name" value="C_nuclsd_transpt"/>
</dbReference>
<keyword evidence="12" id="KW-1185">Reference proteome</keyword>
<dbReference type="Pfam" id="PF07670">
    <property type="entry name" value="Gate"/>
    <property type="match status" value="1"/>
</dbReference>
<feature type="transmembrane region" description="Helical" evidence="7">
    <location>
        <begin position="270"/>
        <end position="292"/>
    </location>
</feature>
<dbReference type="Pfam" id="PF07662">
    <property type="entry name" value="Nucleos_tra2_C"/>
    <property type="match status" value="1"/>
</dbReference>
<reference evidence="12" key="1">
    <citation type="submission" date="2016-10" db="EMBL/GenBank/DDBJ databases">
        <authorList>
            <person name="Varghese N."/>
            <person name="Submissions S."/>
        </authorList>
    </citation>
    <scope>NUCLEOTIDE SEQUENCE [LARGE SCALE GENOMIC DNA]</scope>
    <source>
        <strain evidence="12">CGMCC 1.3431</strain>
    </source>
</reference>
<dbReference type="GO" id="GO:0005337">
    <property type="term" value="F:nucleoside transmembrane transporter activity"/>
    <property type="evidence" value="ECO:0007669"/>
    <property type="project" value="InterPro"/>
</dbReference>
<evidence type="ECO:0000256" key="1">
    <source>
        <dbReference type="ARBA" id="ARBA00004651"/>
    </source>
</evidence>
<dbReference type="InterPro" id="IPR011657">
    <property type="entry name" value="CNT_C_dom"/>
</dbReference>
<evidence type="ECO:0000313" key="12">
    <source>
        <dbReference type="Proteomes" id="UP000199150"/>
    </source>
</evidence>
<evidence type="ECO:0000313" key="11">
    <source>
        <dbReference type="EMBL" id="SCW39928.1"/>
    </source>
</evidence>
<feature type="transmembrane region" description="Helical" evidence="7">
    <location>
        <begin position="304"/>
        <end position="322"/>
    </location>
</feature>
<feature type="transmembrane region" description="Helical" evidence="7">
    <location>
        <begin position="33"/>
        <end position="55"/>
    </location>
</feature>
<organism evidence="11 12">
    <name type="scientific">Asticcacaulis taihuensis</name>
    <dbReference type="NCBI Taxonomy" id="260084"/>
    <lineage>
        <taxon>Bacteria</taxon>
        <taxon>Pseudomonadati</taxon>
        <taxon>Pseudomonadota</taxon>
        <taxon>Alphaproteobacteria</taxon>
        <taxon>Caulobacterales</taxon>
        <taxon>Caulobacteraceae</taxon>
        <taxon>Asticcacaulis</taxon>
    </lineage>
</organism>
<evidence type="ECO:0000259" key="10">
    <source>
        <dbReference type="Pfam" id="PF07670"/>
    </source>
</evidence>
<feature type="transmembrane region" description="Helical" evidence="7">
    <location>
        <begin position="399"/>
        <end position="421"/>
    </location>
</feature>
<evidence type="ECO:0000256" key="6">
    <source>
        <dbReference type="ARBA" id="ARBA00023136"/>
    </source>
</evidence>
<accession>A0A1G4Q6F4</accession>
<dbReference type="Pfam" id="PF01773">
    <property type="entry name" value="Nucleos_tra2_N"/>
    <property type="match status" value="1"/>
</dbReference>
<dbReference type="GO" id="GO:0015293">
    <property type="term" value="F:symporter activity"/>
    <property type="evidence" value="ECO:0007669"/>
    <property type="project" value="TreeGrafter"/>
</dbReference>
<dbReference type="RefSeq" id="WP_090644229.1">
    <property type="nucleotide sequence ID" value="NZ_CBCRYE010000001.1"/>
</dbReference>
<feature type="transmembrane region" description="Helical" evidence="7">
    <location>
        <begin position="334"/>
        <end position="352"/>
    </location>
</feature>
<gene>
    <name evidence="11" type="ORF">SAMN02927928_0940</name>
</gene>
<feature type="transmembrane region" description="Helical" evidence="7">
    <location>
        <begin position="364"/>
        <end position="387"/>
    </location>
</feature>
<dbReference type="PANTHER" id="PTHR10590:SF4">
    <property type="entry name" value="SOLUTE CARRIER FAMILY 28 MEMBER 3"/>
    <property type="match status" value="1"/>
</dbReference>
<feature type="domain" description="Concentrative nucleoside transporter C-terminal" evidence="9">
    <location>
        <begin position="214"/>
        <end position="419"/>
    </location>
</feature>
<evidence type="ECO:0000256" key="5">
    <source>
        <dbReference type="ARBA" id="ARBA00022989"/>
    </source>
</evidence>
<comment type="subcellular location">
    <subcellularLocation>
        <location evidence="1">Cell membrane</location>
        <topology evidence="1">Multi-pass membrane protein</topology>
    </subcellularLocation>
</comment>
<proteinExistence type="inferred from homology"/>
<evidence type="ECO:0000256" key="3">
    <source>
        <dbReference type="ARBA" id="ARBA00022475"/>
    </source>
</evidence>
<evidence type="ECO:0000256" key="4">
    <source>
        <dbReference type="ARBA" id="ARBA00022692"/>
    </source>
</evidence>
<dbReference type="Proteomes" id="UP000199150">
    <property type="component" value="Unassembled WGS sequence"/>
</dbReference>
<evidence type="ECO:0000259" key="9">
    <source>
        <dbReference type="Pfam" id="PF07662"/>
    </source>
</evidence>
<dbReference type="GO" id="GO:0005886">
    <property type="term" value="C:plasma membrane"/>
    <property type="evidence" value="ECO:0007669"/>
    <property type="project" value="UniProtKB-SubCell"/>
</dbReference>
<keyword evidence="4 7" id="KW-0812">Transmembrane</keyword>
<comment type="similarity">
    <text evidence="2">Belongs to the concentrative nucleoside transporter (CNT) (TC 2.A.41) family.</text>
</comment>
<feature type="domain" description="Concentrative nucleoside transporter N-terminal" evidence="8">
    <location>
        <begin position="14"/>
        <end position="87"/>
    </location>
</feature>
<feature type="transmembrane region" description="Helical" evidence="7">
    <location>
        <begin position="6"/>
        <end position="26"/>
    </location>
</feature>
<evidence type="ECO:0000256" key="7">
    <source>
        <dbReference type="SAM" id="Phobius"/>
    </source>
</evidence>
<evidence type="ECO:0000256" key="2">
    <source>
        <dbReference type="ARBA" id="ARBA00009033"/>
    </source>
</evidence>
<evidence type="ECO:0000259" key="8">
    <source>
        <dbReference type="Pfam" id="PF01773"/>
    </source>
</evidence>